<dbReference type="AlphaFoldDB" id="A0AAQ3JS34"/>
<feature type="compositionally biased region" description="Polar residues" evidence="6">
    <location>
        <begin position="292"/>
        <end position="308"/>
    </location>
</feature>
<protein>
    <submittedName>
        <fullName evidence="8">Transcription factor PIF3-like isoform X1</fullName>
    </submittedName>
</protein>
<keyword evidence="4" id="KW-0804">Transcription</keyword>
<dbReference type="FunFam" id="4.10.280.10:FF:000004">
    <property type="entry name" value="Basic helix-loop-helix transcription factor"/>
    <property type="match status" value="1"/>
</dbReference>
<organism evidence="8 9">
    <name type="scientific">Canna indica</name>
    <name type="common">Indian-shot</name>
    <dbReference type="NCBI Taxonomy" id="4628"/>
    <lineage>
        <taxon>Eukaryota</taxon>
        <taxon>Viridiplantae</taxon>
        <taxon>Streptophyta</taxon>
        <taxon>Embryophyta</taxon>
        <taxon>Tracheophyta</taxon>
        <taxon>Spermatophyta</taxon>
        <taxon>Magnoliopsida</taxon>
        <taxon>Liliopsida</taxon>
        <taxon>Zingiberales</taxon>
        <taxon>Cannaceae</taxon>
        <taxon>Canna</taxon>
    </lineage>
</organism>
<feature type="compositionally biased region" description="Polar residues" evidence="6">
    <location>
        <begin position="272"/>
        <end position="283"/>
    </location>
</feature>
<dbReference type="GO" id="GO:0046983">
    <property type="term" value="F:protein dimerization activity"/>
    <property type="evidence" value="ECO:0007669"/>
    <property type="project" value="InterPro"/>
</dbReference>
<feature type="region of interest" description="Disordered" evidence="6">
    <location>
        <begin position="381"/>
        <end position="443"/>
    </location>
</feature>
<evidence type="ECO:0000313" key="8">
    <source>
        <dbReference type="EMBL" id="WOK95209.1"/>
    </source>
</evidence>
<accession>A0AAQ3JS34</accession>
<comment type="similarity">
    <text evidence="2">Belongs to the bHLH protein family.</text>
</comment>
<reference evidence="8 9" key="1">
    <citation type="submission" date="2023-10" db="EMBL/GenBank/DDBJ databases">
        <title>Chromosome-scale genome assembly provides insights into flower coloration mechanisms of Canna indica.</title>
        <authorList>
            <person name="Li C."/>
        </authorList>
    </citation>
    <scope>NUCLEOTIDE SEQUENCE [LARGE SCALE GENOMIC DNA]</scope>
    <source>
        <tissue evidence="8">Flower</tissue>
    </source>
</reference>
<dbReference type="InterPro" id="IPR011598">
    <property type="entry name" value="bHLH_dom"/>
</dbReference>
<evidence type="ECO:0000259" key="7">
    <source>
        <dbReference type="PROSITE" id="PS50888"/>
    </source>
</evidence>
<feature type="compositionally biased region" description="Polar residues" evidence="6">
    <location>
        <begin position="381"/>
        <end position="390"/>
    </location>
</feature>
<dbReference type="PANTHER" id="PTHR46807">
    <property type="entry name" value="TRANSCRIPTION FACTOR PIF3"/>
    <property type="match status" value="1"/>
</dbReference>
<feature type="region of interest" description="Disordered" evidence="6">
    <location>
        <begin position="263"/>
        <end position="325"/>
    </location>
</feature>
<evidence type="ECO:0000256" key="3">
    <source>
        <dbReference type="ARBA" id="ARBA00023015"/>
    </source>
</evidence>
<dbReference type="InterPro" id="IPR047265">
    <property type="entry name" value="PIF1-like_bHLH"/>
</dbReference>
<keyword evidence="3" id="KW-0805">Transcription regulation</keyword>
<name>A0AAQ3JS34_9LILI</name>
<dbReference type="InterPro" id="IPR044273">
    <property type="entry name" value="PIF3-like"/>
</dbReference>
<feature type="compositionally biased region" description="Polar residues" evidence="6">
    <location>
        <begin position="1"/>
        <end position="16"/>
    </location>
</feature>
<dbReference type="Proteomes" id="UP001327560">
    <property type="component" value="Chromosome 1"/>
</dbReference>
<keyword evidence="9" id="KW-1185">Reference proteome</keyword>
<dbReference type="CDD" id="cd11445">
    <property type="entry name" value="bHLH_AtPIF_like"/>
    <property type="match status" value="1"/>
</dbReference>
<evidence type="ECO:0000256" key="4">
    <source>
        <dbReference type="ARBA" id="ARBA00023163"/>
    </source>
</evidence>
<dbReference type="GO" id="GO:0005634">
    <property type="term" value="C:nucleus"/>
    <property type="evidence" value="ECO:0007669"/>
    <property type="project" value="UniProtKB-SubCell"/>
</dbReference>
<evidence type="ECO:0000256" key="5">
    <source>
        <dbReference type="ARBA" id="ARBA00023242"/>
    </source>
</evidence>
<comment type="subcellular location">
    <subcellularLocation>
        <location evidence="1">Nucleus</location>
    </subcellularLocation>
</comment>
<dbReference type="PROSITE" id="PS50888">
    <property type="entry name" value="BHLH"/>
    <property type="match status" value="1"/>
</dbReference>
<feature type="compositionally biased region" description="Polar residues" evidence="6">
    <location>
        <begin position="627"/>
        <end position="645"/>
    </location>
</feature>
<feature type="region of interest" description="Disordered" evidence="6">
    <location>
        <begin position="1"/>
        <end position="21"/>
    </location>
</feature>
<evidence type="ECO:0000256" key="1">
    <source>
        <dbReference type="ARBA" id="ARBA00004123"/>
    </source>
</evidence>
<feature type="domain" description="BHLH" evidence="7">
    <location>
        <begin position="437"/>
        <end position="486"/>
    </location>
</feature>
<dbReference type="SMART" id="SM00353">
    <property type="entry name" value="HLH"/>
    <property type="match status" value="1"/>
</dbReference>
<feature type="region of interest" description="Disordered" evidence="6">
    <location>
        <begin position="621"/>
        <end position="645"/>
    </location>
</feature>
<dbReference type="InterPro" id="IPR036638">
    <property type="entry name" value="HLH_DNA-bd_sf"/>
</dbReference>
<dbReference type="SUPFAM" id="SSF47459">
    <property type="entry name" value="HLH, helix-loop-helix DNA-binding domain"/>
    <property type="match status" value="1"/>
</dbReference>
<keyword evidence="5" id="KW-0539">Nucleus</keyword>
<dbReference type="Pfam" id="PF00010">
    <property type="entry name" value="HLH"/>
    <property type="match status" value="1"/>
</dbReference>
<evidence type="ECO:0000313" key="9">
    <source>
        <dbReference type="Proteomes" id="UP001327560"/>
    </source>
</evidence>
<dbReference type="Gene3D" id="4.10.280.10">
    <property type="entry name" value="Helix-loop-helix DNA-binding domain"/>
    <property type="match status" value="1"/>
</dbReference>
<dbReference type="EMBL" id="CP136890">
    <property type="protein sequence ID" value="WOK95209.1"/>
    <property type="molecule type" value="Genomic_DNA"/>
</dbReference>
<evidence type="ECO:0000256" key="2">
    <source>
        <dbReference type="ARBA" id="ARBA00005510"/>
    </source>
</evidence>
<dbReference type="GO" id="GO:0003700">
    <property type="term" value="F:DNA-binding transcription factor activity"/>
    <property type="evidence" value="ECO:0007669"/>
    <property type="project" value="InterPro"/>
</dbReference>
<sequence length="645" mass="69372">MRQKQQSTQPKMTNGPSDLFSIPEDEFAELVWENGQIVMHSQSSRSKKSSFLGRYGGVQEKDARGCVNAKFAQSSAPDNFGTSRHPAHSGVNAHDDDMVPWINYPIDEVLATETLQNDYCVEFLNEFSAFDTNPLSAHKSAIANGRSAGFTLEARNTSNVEHGNTSKAPMGNLEPDRIRTSQFFQLPQQCESPVPNTKSSVVDVGAAGNHATQEDQCGDMADRRLQNKGMSSSKQLPQPSTVTSLVNFSHFARPAALAKVSLRSGGLRSTEKVSTPSSLNAVTSAPAESANGVKNVNRVSGQSGSSPNKLDFGSSMKAPQGGCSVEQSNTVCLEDNLRKNSKTESKKLPDDLASSSFAASAAVCRPDIRKDLEAVVASSSMCSGNVTGAASNEPKLAEKRKEYDGEDSDYHSEDLQDESVGIRKPPSGRGMRTKRSRAAEVHNLSERRRRNRINEKMRALQELIPNCNKVDKASMLEEAIEYLKTLQLQVQIMSMGSGLYMPPMMLPPAMQHICAPNMAHFSPIGVGLGTGIGLAPGCPMIPIPPMHAPQFPYIPTSGLNGVPGPVNPTMFGVQGQGIPVLMPRPLQFSTFAGLSMNANSVPEVNADANTAVAGEQQQNNLNAEQNTSTEETQISASTQGTRECL</sequence>
<dbReference type="PANTHER" id="PTHR46807:SF1">
    <property type="entry name" value="TRANSCRIPTION FACTOR PIF3"/>
    <property type="match status" value="1"/>
</dbReference>
<feature type="compositionally biased region" description="Basic and acidic residues" evidence="6">
    <location>
        <begin position="395"/>
        <end position="414"/>
    </location>
</feature>
<gene>
    <name evidence="8" type="ORF">Cni_G03916</name>
</gene>
<evidence type="ECO:0000256" key="6">
    <source>
        <dbReference type="SAM" id="MobiDB-lite"/>
    </source>
</evidence>
<proteinExistence type="inferred from homology"/>